<dbReference type="PANTHER" id="PTHR47737:SF1">
    <property type="entry name" value="GLYCINE BETAINE_PROLINE BETAINE TRANSPORT SYSTEM PERMEASE PROTEIN PROW"/>
    <property type="match status" value="1"/>
</dbReference>
<evidence type="ECO:0000256" key="2">
    <source>
        <dbReference type="ARBA" id="ARBA00022448"/>
    </source>
</evidence>
<gene>
    <name evidence="7" type="ORF">BG04_3156</name>
</gene>
<sequence length="287" mass="32685">MKKLLLISMICFLLVITSACGNGNGAFKDKKTITIGMNNYTENIAYTYVWKHILEDRGYKVRTVFLEKAGVWVGTANDDIDISFAPWLPTTDAPFYKKYKDQVNIEDPWLKNARLGFAVPTYMKDVNTTEDLAKVASDVDNKVIGIDPGSSINGLAEQALKDYNLKNYTLVKSSEAAMLSELRKAYDAKKPIVVTMWNPHWAFADFDIKYLKDPKNSFGDPDNIYTMTSKEFKKTNPQVIKWMNNAQMNDKLISPLLSQVEKSSNPEEAAQKWVKKHKKLIDSWTKE</sequence>
<feature type="domain" description="ABC-type glycine betaine transport system substrate-binding" evidence="6">
    <location>
        <begin position="31"/>
        <end position="276"/>
    </location>
</feature>
<dbReference type="AlphaFoldDB" id="A0A0B6ARW8"/>
<dbReference type="Pfam" id="PF04069">
    <property type="entry name" value="OpuAC"/>
    <property type="match status" value="1"/>
</dbReference>
<feature type="chain" id="PRO_5039222981" evidence="5">
    <location>
        <begin position="22"/>
        <end position="287"/>
    </location>
</feature>
<dbReference type="InterPro" id="IPR007210">
    <property type="entry name" value="ABC_Gly_betaine_transp_sub-bd"/>
</dbReference>
<dbReference type="GO" id="GO:0015871">
    <property type="term" value="P:choline transport"/>
    <property type="evidence" value="ECO:0007669"/>
    <property type="project" value="TreeGrafter"/>
</dbReference>
<dbReference type="Gene3D" id="3.40.190.100">
    <property type="entry name" value="Glycine betaine-binding periplasmic protein, domain 2"/>
    <property type="match status" value="1"/>
</dbReference>
<dbReference type="PANTHER" id="PTHR47737">
    <property type="entry name" value="GLYCINE BETAINE/PROLINE BETAINE TRANSPORT SYSTEM PERMEASE PROTEIN PROW"/>
    <property type="match status" value="1"/>
</dbReference>
<keyword evidence="2" id="KW-0813">Transport</keyword>
<evidence type="ECO:0000256" key="4">
    <source>
        <dbReference type="ARBA" id="ARBA00023136"/>
    </source>
</evidence>
<evidence type="ECO:0000256" key="5">
    <source>
        <dbReference type="SAM" id="SignalP"/>
    </source>
</evidence>
<dbReference type="GO" id="GO:0005275">
    <property type="term" value="F:amine transmembrane transporter activity"/>
    <property type="evidence" value="ECO:0007669"/>
    <property type="project" value="TreeGrafter"/>
</dbReference>
<comment type="subcellular location">
    <subcellularLocation>
        <location evidence="1">Cell membrane</location>
    </subcellularLocation>
</comment>
<dbReference type="GO" id="GO:0015226">
    <property type="term" value="F:carnitine transmembrane transporter activity"/>
    <property type="evidence" value="ECO:0007669"/>
    <property type="project" value="TreeGrafter"/>
</dbReference>
<dbReference type="GO" id="GO:0043190">
    <property type="term" value="C:ATP-binding cassette (ABC) transporter complex"/>
    <property type="evidence" value="ECO:0007669"/>
    <property type="project" value="InterPro"/>
</dbReference>
<dbReference type="HOGENOM" id="CLU_008673_1_0_9"/>
<proteinExistence type="predicted"/>
<dbReference type="Proteomes" id="UP000031829">
    <property type="component" value="Chromosome"/>
</dbReference>
<dbReference type="CDD" id="cd13639">
    <property type="entry name" value="PBP2_OpuAC_like"/>
    <property type="match status" value="1"/>
</dbReference>
<dbReference type="GO" id="GO:0031460">
    <property type="term" value="P:glycine betaine transport"/>
    <property type="evidence" value="ECO:0007669"/>
    <property type="project" value="TreeGrafter"/>
</dbReference>
<dbReference type="RefSeq" id="WP_034654140.1">
    <property type="nucleotide sequence ID" value="NZ_BCVB01000007.1"/>
</dbReference>
<reference evidence="7 8" key="1">
    <citation type="journal article" date="2015" name="Genome Announc.">
        <title>Complete genome sequences for 35 biothreat assay-relevant bacillus species.</title>
        <authorList>
            <person name="Johnson S.L."/>
            <person name="Daligault H.E."/>
            <person name="Davenport K.W."/>
            <person name="Jaissle J."/>
            <person name="Frey K.G."/>
            <person name="Ladner J.T."/>
            <person name="Broomall S.M."/>
            <person name="Bishop-Lilly K.A."/>
            <person name="Bruce D.C."/>
            <person name="Gibbons H.S."/>
            <person name="Coyne S.R."/>
            <person name="Lo C.C."/>
            <person name="Meincke L."/>
            <person name="Munk A.C."/>
            <person name="Koroleva G.I."/>
            <person name="Rosenzweig C.N."/>
            <person name="Palacios G.F."/>
            <person name="Redden C.L."/>
            <person name="Minogue T.D."/>
            <person name="Chain P.S."/>
        </authorList>
    </citation>
    <scope>NUCLEOTIDE SEQUENCE [LARGE SCALE GENOMIC DNA]</scope>
    <source>
        <strain evidence="8">ATCC 14581 / DSM 32 / JCM 2506 / NBRC 15308 / NCIMB 9376 / NCTC 10342 / NRRL B-14308 / VKM B-512</strain>
    </source>
</reference>
<evidence type="ECO:0000259" key="6">
    <source>
        <dbReference type="Pfam" id="PF04069"/>
    </source>
</evidence>
<evidence type="ECO:0000256" key="3">
    <source>
        <dbReference type="ARBA" id="ARBA00022475"/>
    </source>
</evidence>
<accession>A0A0B6ARW8</accession>
<dbReference type="SUPFAM" id="SSF53850">
    <property type="entry name" value="Periplasmic binding protein-like II"/>
    <property type="match status" value="1"/>
</dbReference>
<evidence type="ECO:0000313" key="7">
    <source>
        <dbReference type="EMBL" id="AJI22599.1"/>
    </source>
</evidence>
<feature type="signal peptide" evidence="5">
    <location>
        <begin position="1"/>
        <end position="21"/>
    </location>
</feature>
<organism evidence="7 8">
    <name type="scientific">Priestia megaterium (strain ATCC 14581 / DSM 32 / CCUG 1817 / JCM 2506 / NBRC 15308 / NCIMB 9376 / NCTC 10342 / NRRL B-14308 / VKM B-512 / Ford 19)</name>
    <name type="common">Bacillus megaterium</name>
    <dbReference type="NCBI Taxonomy" id="1348623"/>
    <lineage>
        <taxon>Bacteria</taxon>
        <taxon>Bacillati</taxon>
        <taxon>Bacillota</taxon>
        <taxon>Bacilli</taxon>
        <taxon>Bacillales</taxon>
        <taxon>Bacillaceae</taxon>
        <taxon>Priestia</taxon>
    </lineage>
</organism>
<keyword evidence="3" id="KW-1003">Cell membrane</keyword>
<keyword evidence="4" id="KW-0472">Membrane</keyword>
<dbReference type="GeneID" id="93641219"/>
<dbReference type="EMBL" id="CP009920">
    <property type="protein sequence ID" value="AJI22599.1"/>
    <property type="molecule type" value="Genomic_DNA"/>
</dbReference>
<dbReference type="KEGG" id="bmeg:BG04_3156"/>
<name>A0A0B6ARW8_PRIM2</name>
<evidence type="ECO:0000256" key="1">
    <source>
        <dbReference type="ARBA" id="ARBA00004236"/>
    </source>
</evidence>
<protein>
    <submittedName>
        <fullName evidence="7">Substrate binding domain of ABC-type glycine betaine transport system family protein</fullName>
    </submittedName>
</protein>
<dbReference type="PROSITE" id="PS51257">
    <property type="entry name" value="PROKAR_LIPOPROTEIN"/>
    <property type="match status" value="1"/>
</dbReference>
<dbReference type="Gene3D" id="3.40.190.10">
    <property type="entry name" value="Periplasmic binding protein-like II"/>
    <property type="match status" value="1"/>
</dbReference>
<evidence type="ECO:0000313" key="8">
    <source>
        <dbReference type="Proteomes" id="UP000031829"/>
    </source>
</evidence>
<keyword evidence="5" id="KW-0732">Signal</keyword>